<keyword evidence="1" id="KW-0597">Phosphoprotein</keyword>
<feature type="domain" description="HTH LytTR-type" evidence="3">
    <location>
        <begin position="142"/>
        <end position="240"/>
    </location>
</feature>
<dbReference type="AlphaFoldDB" id="A0A934X029"/>
<dbReference type="SMART" id="SM00850">
    <property type="entry name" value="LytTR"/>
    <property type="match status" value="1"/>
</dbReference>
<comment type="caution">
    <text evidence="4">The sequence shown here is derived from an EMBL/GenBank/DDBJ whole genome shotgun (WGS) entry which is preliminary data.</text>
</comment>
<evidence type="ECO:0000313" key="5">
    <source>
        <dbReference type="Proteomes" id="UP000611723"/>
    </source>
</evidence>
<dbReference type="SMART" id="SM00448">
    <property type="entry name" value="REC"/>
    <property type="match status" value="1"/>
</dbReference>
<name>A0A934X029_9BACT</name>
<evidence type="ECO:0000259" key="2">
    <source>
        <dbReference type="PROSITE" id="PS50110"/>
    </source>
</evidence>
<dbReference type="InterPro" id="IPR046947">
    <property type="entry name" value="LytR-like"/>
</dbReference>
<dbReference type="PROSITE" id="PS50110">
    <property type="entry name" value="RESPONSE_REGULATORY"/>
    <property type="match status" value="1"/>
</dbReference>
<dbReference type="Pfam" id="PF04397">
    <property type="entry name" value="LytTR"/>
    <property type="match status" value="1"/>
</dbReference>
<proteinExistence type="predicted"/>
<dbReference type="InterPro" id="IPR001789">
    <property type="entry name" value="Sig_transdc_resp-reg_receiver"/>
</dbReference>
<dbReference type="GO" id="GO:0003677">
    <property type="term" value="F:DNA binding"/>
    <property type="evidence" value="ECO:0007669"/>
    <property type="project" value="InterPro"/>
</dbReference>
<dbReference type="RefSeq" id="WP_201431637.1">
    <property type="nucleotide sequence ID" value="NZ_JAEQBW010000005.1"/>
</dbReference>
<protein>
    <submittedName>
        <fullName evidence="4">Response regulator transcription factor</fullName>
    </submittedName>
</protein>
<dbReference type="InterPro" id="IPR011006">
    <property type="entry name" value="CheY-like_superfamily"/>
</dbReference>
<dbReference type="PANTHER" id="PTHR37299">
    <property type="entry name" value="TRANSCRIPTIONAL REGULATOR-RELATED"/>
    <property type="match status" value="1"/>
</dbReference>
<organism evidence="4 5">
    <name type="scientific">Marivirga aurantiaca</name>
    <dbReference type="NCBI Taxonomy" id="2802615"/>
    <lineage>
        <taxon>Bacteria</taxon>
        <taxon>Pseudomonadati</taxon>
        <taxon>Bacteroidota</taxon>
        <taxon>Cytophagia</taxon>
        <taxon>Cytophagales</taxon>
        <taxon>Marivirgaceae</taxon>
        <taxon>Marivirga</taxon>
    </lineage>
</organism>
<gene>
    <name evidence="4" type="ORF">JKA74_13060</name>
</gene>
<dbReference type="Pfam" id="PF00072">
    <property type="entry name" value="Response_reg"/>
    <property type="match status" value="1"/>
</dbReference>
<dbReference type="EMBL" id="JAEQBW010000005">
    <property type="protein sequence ID" value="MBK6265965.1"/>
    <property type="molecule type" value="Genomic_DNA"/>
</dbReference>
<evidence type="ECO:0000256" key="1">
    <source>
        <dbReference type="PROSITE-ProRule" id="PRU00169"/>
    </source>
</evidence>
<evidence type="ECO:0000313" key="4">
    <source>
        <dbReference type="EMBL" id="MBK6265965.1"/>
    </source>
</evidence>
<dbReference type="PANTHER" id="PTHR37299:SF1">
    <property type="entry name" value="STAGE 0 SPORULATION PROTEIN A HOMOLOG"/>
    <property type="match status" value="1"/>
</dbReference>
<evidence type="ECO:0000259" key="3">
    <source>
        <dbReference type="PROSITE" id="PS50930"/>
    </source>
</evidence>
<reference evidence="4" key="1">
    <citation type="submission" date="2021-01" db="EMBL/GenBank/DDBJ databases">
        <title>Marivirga aurantiaca sp. nov., isolated from intertidal surface sediments.</title>
        <authorList>
            <person name="Zhang M."/>
        </authorList>
    </citation>
    <scope>NUCLEOTIDE SEQUENCE</scope>
    <source>
        <strain evidence="4">S37H4</strain>
    </source>
</reference>
<dbReference type="Proteomes" id="UP000611723">
    <property type="component" value="Unassembled WGS sequence"/>
</dbReference>
<accession>A0A934X029</accession>
<dbReference type="Gene3D" id="3.40.50.2300">
    <property type="match status" value="1"/>
</dbReference>
<dbReference type="GO" id="GO:0000156">
    <property type="term" value="F:phosphorelay response regulator activity"/>
    <property type="evidence" value="ECO:0007669"/>
    <property type="project" value="InterPro"/>
</dbReference>
<dbReference type="PROSITE" id="PS50930">
    <property type="entry name" value="HTH_LYTTR"/>
    <property type="match status" value="1"/>
</dbReference>
<dbReference type="SUPFAM" id="SSF52172">
    <property type="entry name" value="CheY-like"/>
    <property type="match status" value="1"/>
</dbReference>
<feature type="modified residue" description="4-aspartylphosphate" evidence="1">
    <location>
        <position position="55"/>
    </location>
</feature>
<dbReference type="InterPro" id="IPR007492">
    <property type="entry name" value="LytTR_DNA-bd_dom"/>
</dbReference>
<keyword evidence="5" id="KW-1185">Reference proteome</keyword>
<sequence>MKIRAIIIDDEPLAHTIIEKYEEDIPYLEIVGHCYKATEAFQMLKAKAIDLLFLDIQMPKLTGLEFLRTLDRKPFVIITSAHSEYALEGFELNVSDYLLKPFRFERFLKAVNKVQDLISLNKEEVNFTTASGEKPSSSEKTLFLKVDKKVVRVLTKNIFYLESYGNYVKCWLENEYILTPRTLTSMEEELVGSSFIRIHKSTLINKHTIHYLEGNRVVLKNGKSLPIGKTYSQTVKSHFI</sequence>
<feature type="domain" description="Response regulatory" evidence="2">
    <location>
        <begin position="4"/>
        <end position="115"/>
    </location>
</feature>
<dbReference type="Gene3D" id="2.40.50.1020">
    <property type="entry name" value="LytTr DNA-binding domain"/>
    <property type="match status" value="1"/>
</dbReference>